<dbReference type="SMART" id="SM00239">
    <property type="entry name" value="C2"/>
    <property type="match status" value="2"/>
</dbReference>
<proteinExistence type="predicted"/>
<feature type="domain" description="C2" evidence="3">
    <location>
        <begin position="351"/>
        <end position="481"/>
    </location>
</feature>
<name>A0A1Y5IET3_OSTTA</name>
<evidence type="ECO:0000313" key="4">
    <source>
        <dbReference type="EMBL" id="OUS45632.1"/>
    </source>
</evidence>
<dbReference type="InterPro" id="IPR000008">
    <property type="entry name" value="C2_dom"/>
</dbReference>
<dbReference type="AlphaFoldDB" id="A0A1Y5IET3"/>
<accession>A0A1Y5IET3</accession>
<dbReference type="Pfam" id="PF00168">
    <property type="entry name" value="C2"/>
    <property type="match status" value="2"/>
</dbReference>
<dbReference type="PANTHER" id="PTHR45911">
    <property type="entry name" value="C2 DOMAIN-CONTAINING PROTEIN"/>
    <property type="match status" value="1"/>
</dbReference>
<dbReference type="CDD" id="cd00030">
    <property type="entry name" value="C2"/>
    <property type="match status" value="2"/>
</dbReference>
<dbReference type="Gene3D" id="2.60.40.150">
    <property type="entry name" value="C2 domain"/>
    <property type="match status" value="2"/>
</dbReference>
<sequence>MSLELLDEDTPRVRSYVQYDEHGRARLDAEIESRARGHRADLTATKREKKHKPLRVILDIDSVRGLSASKKRATVSCALAPGPRARASEHGFASHECAPVQYAYERQRQQATTSGRASSRDETDIKATFSFYVTQASVDDVITIEVREGLESPRGKLGNAKATCEIPVRALTPNREPPVWTATTDVARVPERYGEFRYAMYFDHEREGVLHVLVSGSTGIKASDVSGQSDPYVRAKLVRVNESVAVKKAFELAAYDQGLKLRAAKSSHQTSVQKQTLDPVWDEEFEFERVDRNSESYVLFRLYDRDLVGEDDELGQYAVHVRDLKAARSTDPGAQIKTVQWRNASHNKLECVGKLNIVAYWEDAGRTDLRVNMKRAVGLPSCDPFGSSNSYITVEMTDNYEPERHRTSICRGTTSPEWEHWMSFLSTSRQQCRNLNEETLTLRVYVLDSKTEKSKFLGKSQLPLRRVLTKAKGGAKMSFWLPLVEENTAVNVVDIRLSAYLESDSPARRPTDHPVSLRDQKNYDATYARGLRLVQEREKSIAARELEEELAYYSQLSKTIEIRLREFKWPEYLIPAYSKAYAACCNNPELLPPPPDGMELPNDIVRIFTAAAFARVKRESSTHRS</sequence>
<evidence type="ECO:0000256" key="1">
    <source>
        <dbReference type="ARBA" id="ARBA00022723"/>
    </source>
</evidence>
<evidence type="ECO:0000259" key="3">
    <source>
        <dbReference type="PROSITE" id="PS50004"/>
    </source>
</evidence>
<reference evidence="4" key="1">
    <citation type="submission" date="2017-04" db="EMBL/GenBank/DDBJ databases">
        <title>Population genomics of picophytoplankton unveils novel chromosome hypervariability.</title>
        <authorList>
            <consortium name="DOE Joint Genome Institute"/>
            <person name="Blanc-Mathieu R."/>
            <person name="Krasovec M."/>
            <person name="Hebrard M."/>
            <person name="Yau S."/>
            <person name="Desgranges E."/>
            <person name="Martin J."/>
            <person name="Schackwitz W."/>
            <person name="Kuo A."/>
            <person name="Salin G."/>
            <person name="Donnadieu C."/>
            <person name="Desdevises Y."/>
            <person name="Sanchez-Ferandin S."/>
            <person name="Moreau H."/>
            <person name="Rivals E."/>
            <person name="Grigoriev I.V."/>
            <person name="Grimsley N."/>
            <person name="Eyre-Walker A."/>
            <person name="Piganeau G."/>
        </authorList>
    </citation>
    <scope>NUCLEOTIDE SEQUENCE [LARGE SCALE GENOMIC DNA]</scope>
    <source>
        <strain evidence="4">RCC 1115</strain>
    </source>
</reference>
<protein>
    <submittedName>
        <fullName evidence="4">Rabphilin 1</fullName>
    </submittedName>
</protein>
<gene>
    <name evidence="4" type="ORF">BE221DRAFT_81948</name>
</gene>
<dbReference type="SUPFAM" id="SSF49562">
    <property type="entry name" value="C2 domain (Calcium/lipid-binding domain, CaLB)"/>
    <property type="match status" value="2"/>
</dbReference>
<organism evidence="4">
    <name type="scientific">Ostreococcus tauri</name>
    <name type="common">Marine green alga</name>
    <dbReference type="NCBI Taxonomy" id="70448"/>
    <lineage>
        <taxon>Eukaryota</taxon>
        <taxon>Viridiplantae</taxon>
        <taxon>Chlorophyta</taxon>
        <taxon>Mamiellophyceae</taxon>
        <taxon>Mamiellales</taxon>
        <taxon>Bathycoccaceae</taxon>
        <taxon>Ostreococcus</taxon>
    </lineage>
</organism>
<dbReference type="GO" id="GO:0005509">
    <property type="term" value="F:calcium ion binding"/>
    <property type="evidence" value="ECO:0007669"/>
    <property type="project" value="TreeGrafter"/>
</dbReference>
<dbReference type="EMBL" id="KZ155787">
    <property type="protein sequence ID" value="OUS45632.1"/>
    <property type="molecule type" value="Genomic_DNA"/>
</dbReference>
<dbReference type="GO" id="GO:0016020">
    <property type="term" value="C:membrane"/>
    <property type="evidence" value="ECO:0007669"/>
    <property type="project" value="TreeGrafter"/>
</dbReference>
<evidence type="ECO:0000256" key="2">
    <source>
        <dbReference type="ARBA" id="ARBA00022837"/>
    </source>
</evidence>
<dbReference type="eggNOG" id="KOG1012">
    <property type="taxonomic scope" value="Eukaryota"/>
</dbReference>
<keyword evidence="2" id="KW-0106">Calcium</keyword>
<dbReference type="InterPro" id="IPR035892">
    <property type="entry name" value="C2_domain_sf"/>
</dbReference>
<feature type="domain" description="C2" evidence="3">
    <location>
        <begin position="192"/>
        <end position="334"/>
    </location>
</feature>
<dbReference type="Proteomes" id="UP000195557">
    <property type="component" value="Unassembled WGS sequence"/>
</dbReference>
<dbReference type="PANTHER" id="PTHR45911:SF4">
    <property type="entry name" value="MULTIPLE C2 AND TRANSMEMBRANE DOMAIN-CONTAINING PROTEIN"/>
    <property type="match status" value="1"/>
</dbReference>
<keyword evidence="1" id="KW-0479">Metal-binding</keyword>
<dbReference type="PROSITE" id="PS50004">
    <property type="entry name" value="C2"/>
    <property type="match status" value="2"/>
</dbReference>